<feature type="transmembrane region" description="Helical" evidence="6">
    <location>
        <begin position="315"/>
        <end position="337"/>
    </location>
</feature>
<proteinExistence type="inferred from homology"/>
<dbReference type="Proteomes" id="UP000243793">
    <property type="component" value="Chromosome"/>
</dbReference>
<comment type="similarity">
    <text evidence="2">Belongs to the autoinducer-2 exporter (AI-2E) (TC 2.A.86) family.</text>
</comment>
<feature type="transmembrane region" description="Helical" evidence="6">
    <location>
        <begin position="213"/>
        <end position="230"/>
    </location>
</feature>
<sequence length="378" mass="41640">MRDALERRSFLILLLLVSLLFVLLLKPFWGAIFWASAISIIFNPMQTKLRKRLGDKPNRIALLTLFICMVIVVLPLMLIGTTFVQEGLALYQRIDNGDIKPAEWGAQLSEAFPMVPQWFERVGIDLGSIKESLASGAASTGKVMAEKALGAGQITFSFIINVAMMLYLAFFLLRDGRKLIELMIKALPLGDARERKLFTKFAEVTRATVKGNLVVAIVQGALGGLIFWALSLPSPLLWGVVMAFLSLIPAVGAGLVWLPVAIYLYATGDWGKASILAVFGAVVIGMADNVLRPILVGRDTKLPDYLVLFSTLGGISLMGINGFVIGPLVAALFLVIWDIFMREFNGENPQQIMTPAAETNHKYERMVAPPERQDKDHY</sequence>
<evidence type="ECO:0000256" key="6">
    <source>
        <dbReference type="SAM" id="Phobius"/>
    </source>
</evidence>
<name>A0A1Y0CZ82_9GAMM</name>
<organism evidence="7 8">
    <name type="scientific">Oceanisphaera avium</name>
    <dbReference type="NCBI Taxonomy" id="1903694"/>
    <lineage>
        <taxon>Bacteria</taxon>
        <taxon>Pseudomonadati</taxon>
        <taxon>Pseudomonadota</taxon>
        <taxon>Gammaproteobacteria</taxon>
        <taxon>Aeromonadales</taxon>
        <taxon>Aeromonadaceae</taxon>
        <taxon>Oceanisphaera</taxon>
    </lineage>
</organism>
<dbReference type="OrthoDB" id="106838at2"/>
<dbReference type="EMBL" id="CP021376">
    <property type="protein sequence ID" value="ART80186.1"/>
    <property type="molecule type" value="Genomic_DNA"/>
</dbReference>
<comment type="subcellular location">
    <subcellularLocation>
        <location evidence="1">Membrane</location>
        <topology evidence="1">Multi-pass membrane protein</topology>
    </subcellularLocation>
</comment>
<accession>A0A1Y0CZ82</accession>
<evidence type="ECO:0000256" key="4">
    <source>
        <dbReference type="ARBA" id="ARBA00022989"/>
    </source>
</evidence>
<dbReference type="RefSeq" id="WP_086964052.1">
    <property type="nucleotide sequence ID" value="NZ_CP021376.1"/>
</dbReference>
<dbReference type="PANTHER" id="PTHR21716">
    <property type="entry name" value="TRANSMEMBRANE PROTEIN"/>
    <property type="match status" value="1"/>
</dbReference>
<evidence type="ECO:0000313" key="8">
    <source>
        <dbReference type="Proteomes" id="UP000243793"/>
    </source>
</evidence>
<feature type="transmembrane region" description="Helical" evidence="6">
    <location>
        <begin position="273"/>
        <end position="295"/>
    </location>
</feature>
<dbReference type="InterPro" id="IPR002549">
    <property type="entry name" value="AI-2E-like"/>
</dbReference>
<gene>
    <name evidence="7" type="ORF">CBP12_08505</name>
</gene>
<keyword evidence="5 6" id="KW-0472">Membrane</keyword>
<keyword evidence="3 6" id="KW-0812">Transmembrane</keyword>
<reference evidence="8" key="1">
    <citation type="submission" date="2017-05" db="EMBL/GenBank/DDBJ databases">
        <authorList>
            <person name="Sung H."/>
        </authorList>
    </citation>
    <scope>NUCLEOTIDE SEQUENCE [LARGE SCALE GENOMIC DNA]</scope>
    <source>
        <strain evidence="8">AMac2203</strain>
    </source>
</reference>
<feature type="transmembrane region" description="Helical" evidence="6">
    <location>
        <begin position="12"/>
        <end position="42"/>
    </location>
</feature>
<keyword evidence="8" id="KW-1185">Reference proteome</keyword>
<dbReference type="AlphaFoldDB" id="A0A1Y0CZ82"/>
<evidence type="ECO:0000313" key="7">
    <source>
        <dbReference type="EMBL" id="ART80186.1"/>
    </source>
</evidence>
<evidence type="ECO:0000256" key="2">
    <source>
        <dbReference type="ARBA" id="ARBA00009773"/>
    </source>
</evidence>
<feature type="transmembrane region" description="Helical" evidence="6">
    <location>
        <begin position="154"/>
        <end position="173"/>
    </location>
</feature>
<keyword evidence="4 6" id="KW-1133">Transmembrane helix</keyword>
<dbReference type="GO" id="GO:0016020">
    <property type="term" value="C:membrane"/>
    <property type="evidence" value="ECO:0007669"/>
    <property type="project" value="UniProtKB-SubCell"/>
</dbReference>
<feature type="transmembrane region" description="Helical" evidence="6">
    <location>
        <begin position="62"/>
        <end position="84"/>
    </location>
</feature>
<dbReference type="PANTHER" id="PTHR21716:SF4">
    <property type="entry name" value="TRANSMEMBRANE PROTEIN 245"/>
    <property type="match status" value="1"/>
</dbReference>
<evidence type="ECO:0000256" key="3">
    <source>
        <dbReference type="ARBA" id="ARBA00022692"/>
    </source>
</evidence>
<dbReference type="KEGG" id="ocm:CBP12_08505"/>
<feature type="transmembrane region" description="Helical" evidence="6">
    <location>
        <begin position="236"/>
        <end position="266"/>
    </location>
</feature>
<evidence type="ECO:0000256" key="1">
    <source>
        <dbReference type="ARBA" id="ARBA00004141"/>
    </source>
</evidence>
<evidence type="ECO:0000256" key="5">
    <source>
        <dbReference type="ARBA" id="ARBA00023136"/>
    </source>
</evidence>
<dbReference type="Pfam" id="PF01594">
    <property type="entry name" value="AI-2E_transport"/>
    <property type="match status" value="1"/>
</dbReference>
<protein>
    <submittedName>
        <fullName evidence="7">AI-2E family transporter</fullName>
    </submittedName>
</protein>